<name>A0A0C2DKY2_9STAP</name>
<dbReference type="PANTHER" id="PTHR15020:SF50">
    <property type="entry name" value="UPF0659 PROTEIN YMR090W"/>
    <property type="match status" value="1"/>
</dbReference>
<reference evidence="3" key="4">
    <citation type="submission" date="2020-04" db="EMBL/GenBank/DDBJ databases">
        <authorList>
            <person name="Tanveer F."/>
            <person name="Xie Y."/>
            <person name="Shinwari Z.K."/>
        </authorList>
    </citation>
    <scope>NUCLEOTIDE SEQUENCE</scope>
    <source>
        <strain evidence="3">MOSEL-ME25</strain>
    </source>
</reference>
<dbReference type="Gene3D" id="3.40.50.720">
    <property type="entry name" value="NAD(P)-binding Rossmann-like Domain"/>
    <property type="match status" value="1"/>
</dbReference>
<dbReference type="AlphaFoldDB" id="A0A0C2DKY2"/>
<evidence type="ECO:0000313" key="4">
    <source>
        <dbReference type="EMBL" id="OZT77470.1"/>
    </source>
</evidence>
<protein>
    <submittedName>
        <fullName evidence="4">NAD(P)-dependent oxidoreductase</fullName>
    </submittedName>
    <submittedName>
        <fullName evidence="2">NAD-dependent dehydratase</fullName>
    </submittedName>
    <submittedName>
        <fullName evidence="3">SDR family oxidoreductase</fullName>
    </submittedName>
</protein>
<feature type="domain" description="NAD(P)-binding" evidence="1">
    <location>
        <begin position="7"/>
        <end position="189"/>
    </location>
</feature>
<proteinExistence type="predicted"/>
<dbReference type="EMBL" id="JABEVU030000001">
    <property type="protein sequence ID" value="MDB0580820.1"/>
    <property type="molecule type" value="Genomic_DNA"/>
</dbReference>
<dbReference type="EMBL" id="JXII01000006">
    <property type="protein sequence ID" value="KIH70708.1"/>
    <property type="molecule type" value="Genomic_DNA"/>
</dbReference>
<reference evidence="7" key="3">
    <citation type="submission" date="2020-04" db="EMBL/GenBank/DDBJ databases">
        <title>Genome analysis and biological profiling of marine Cellulosimicrobium funkei MOSEL-ME6.</title>
        <authorList>
            <person name="Tanveer F."/>
            <person name="Xie Y."/>
            <person name="Shinwari Z.K."/>
        </authorList>
    </citation>
    <scope>NUCLEOTIDE SEQUENCE [LARGE SCALE GENOMIC DNA]</scope>
    <source>
        <strain evidence="7">MOSEL-ME25</strain>
    </source>
</reference>
<accession>A0A0C2DKY2</accession>
<dbReference type="SUPFAM" id="SSF51735">
    <property type="entry name" value="NAD(P)-binding Rossmann-fold domains"/>
    <property type="match status" value="1"/>
</dbReference>
<dbReference type="InterPro" id="IPR016040">
    <property type="entry name" value="NAD(P)-bd_dom"/>
</dbReference>
<dbReference type="STRING" id="45670.SN16_08395"/>
<dbReference type="RefSeq" id="WP_040106166.1">
    <property type="nucleotide sequence ID" value="NZ_JABEVU030000001.1"/>
</dbReference>
<dbReference type="Proteomes" id="UP000216682">
    <property type="component" value="Unassembled WGS sequence"/>
</dbReference>
<evidence type="ECO:0000259" key="1">
    <source>
        <dbReference type="Pfam" id="PF13460"/>
    </source>
</evidence>
<comment type="caution">
    <text evidence="2">The sequence shown here is derived from an EMBL/GenBank/DDBJ whole genome shotgun (WGS) entry which is preliminary data.</text>
</comment>
<reference evidence="4 6" key="2">
    <citation type="submission" date="2017-07" db="EMBL/GenBank/DDBJ databases">
        <title>Shotgun whole genome sequences of three halophilic bacterial isolates.</title>
        <authorList>
            <person name="Pozzo T."/>
            <person name="Higdon S.M."/>
            <person name="Quillaguaman J."/>
        </authorList>
    </citation>
    <scope>NUCLEOTIDE SEQUENCE [LARGE SCALE GENOMIC DNA]</scope>
    <source>
        <strain evidence="4 6">BU-1</strain>
    </source>
</reference>
<dbReference type="InterPro" id="IPR036291">
    <property type="entry name" value="NAD(P)-bd_dom_sf"/>
</dbReference>
<evidence type="ECO:0000313" key="3">
    <source>
        <dbReference type="EMBL" id="MDB0580820.1"/>
    </source>
</evidence>
<dbReference type="EMBL" id="NPEZ01000002">
    <property type="protein sequence ID" value="OZT77470.1"/>
    <property type="molecule type" value="Genomic_DNA"/>
</dbReference>
<dbReference type="Proteomes" id="UP000031546">
    <property type="component" value="Unassembled WGS sequence"/>
</dbReference>
<dbReference type="PANTHER" id="PTHR15020">
    <property type="entry name" value="FLAVIN REDUCTASE-RELATED"/>
    <property type="match status" value="1"/>
</dbReference>
<reference evidence="2 5" key="1">
    <citation type="submission" date="2015-01" db="EMBL/GenBank/DDBJ databases">
        <title>Genome sequences of high lactate-tolerant strain Salinicoccus roseus W12 with industrial interest.</title>
        <authorList>
            <person name="Wang H."/>
            <person name="Yu B."/>
        </authorList>
    </citation>
    <scope>NUCLEOTIDE SEQUENCE [LARGE SCALE GENOMIC DNA]</scope>
    <source>
        <strain evidence="2 5">W12</strain>
    </source>
</reference>
<gene>
    <name evidence="4" type="ORF">CFN03_05895</name>
    <name evidence="3" type="ORF">F7P68_0009770</name>
    <name evidence="2" type="ORF">SN16_08395</name>
</gene>
<organism evidence="2 5">
    <name type="scientific">Salinicoccus roseus</name>
    <dbReference type="NCBI Taxonomy" id="45670"/>
    <lineage>
        <taxon>Bacteria</taxon>
        <taxon>Bacillati</taxon>
        <taxon>Bacillota</taxon>
        <taxon>Bacilli</taxon>
        <taxon>Bacillales</taxon>
        <taxon>Staphylococcaceae</taxon>
        <taxon>Salinicoccus</taxon>
    </lineage>
</organism>
<reference evidence="3 7" key="5">
    <citation type="submission" date="2022-12" db="EMBL/GenBank/DDBJ databases">
        <title>Genome analysis and biological profiling of marine Salinicoccus roseus MOSEL-ME25.</title>
        <authorList>
            <person name="Mirza F.T."/>
            <person name="Xie Y."/>
            <person name="Shinwari Z.K."/>
        </authorList>
    </citation>
    <scope>NUCLEOTIDE SEQUENCE [LARGE SCALE GENOMIC DNA]</scope>
    <source>
        <strain evidence="3 7">MOSEL-ME25</strain>
    </source>
</reference>
<evidence type="ECO:0000313" key="6">
    <source>
        <dbReference type="Proteomes" id="UP000216682"/>
    </source>
</evidence>
<dbReference type="Pfam" id="PF13460">
    <property type="entry name" value="NAD_binding_10"/>
    <property type="match status" value="1"/>
</dbReference>
<keyword evidence="7" id="KW-1185">Reference proteome</keyword>
<evidence type="ECO:0000313" key="2">
    <source>
        <dbReference type="EMBL" id="KIH70708.1"/>
    </source>
</evidence>
<evidence type="ECO:0000313" key="7">
    <source>
        <dbReference type="Proteomes" id="UP000527860"/>
    </source>
</evidence>
<dbReference type="GeneID" id="77845573"/>
<evidence type="ECO:0000313" key="5">
    <source>
        <dbReference type="Proteomes" id="UP000031546"/>
    </source>
</evidence>
<sequence>MRILVIGANGQIGRMVVEKLKESEHDPVAMVRKEAQAEALHEQGIKTVIGDLEKDFSHAFEDIDLVLFTAGSGAKTGADKTILIDQEGAMESIDLAKAHGVKHFVMVSGMGVEKAREADDAMRPYMHAKFRADEHLKASGVPYTILRPGRLTNDDGKGSVDFYEYEGETRYGEVPRADVASVLIEIINAKPENKLYYLIGGDTPVAEIL</sequence>
<dbReference type="CDD" id="cd05243">
    <property type="entry name" value="SDR_a5"/>
    <property type="match status" value="1"/>
</dbReference>
<dbReference type="Proteomes" id="UP000527860">
    <property type="component" value="Unassembled WGS sequence"/>
</dbReference>
<dbReference type="OrthoDB" id="9803892at2"/>